<evidence type="ECO:0000256" key="7">
    <source>
        <dbReference type="ARBA" id="ARBA00022989"/>
    </source>
</evidence>
<comment type="caution">
    <text evidence="10">The sequence shown here is derived from an EMBL/GenBank/DDBJ whole genome shotgun (WGS) entry which is preliminary data.</text>
</comment>
<evidence type="ECO:0000313" key="11">
    <source>
        <dbReference type="Proteomes" id="UP000261080"/>
    </source>
</evidence>
<dbReference type="HAMAP" id="MF_00024">
    <property type="entry name" value="CobD_CbiB"/>
    <property type="match status" value="1"/>
</dbReference>
<dbReference type="Pfam" id="PF03186">
    <property type="entry name" value="CobD_Cbib"/>
    <property type="match status" value="1"/>
</dbReference>
<keyword evidence="11" id="KW-1185">Reference proteome</keyword>
<dbReference type="OrthoDB" id="9811967at2"/>
<dbReference type="GeneID" id="97193811"/>
<keyword evidence="5 9" id="KW-0169">Cobalamin biosynthesis</keyword>
<gene>
    <name evidence="9 10" type="primary">cobD</name>
    <name evidence="10" type="ORF">DW016_05110</name>
</gene>
<dbReference type="PANTHER" id="PTHR34308">
    <property type="entry name" value="COBALAMIN BIOSYNTHESIS PROTEIN CBIB"/>
    <property type="match status" value="1"/>
</dbReference>
<feature type="transmembrane region" description="Helical" evidence="9">
    <location>
        <begin position="300"/>
        <end position="322"/>
    </location>
</feature>
<dbReference type="GO" id="GO:0048472">
    <property type="term" value="F:threonine-phosphate decarboxylase activity"/>
    <property type="evidence" value="ECO:0007669"/>
    <property type="project" value="InterPro"/>
</dbReference>
<evidence type="ECO:0000256" key="4">
    <source>
        <dbReference type="ARBA" id="ARBA00022475"/>
    </source>
</evidence>
<dbReference type="PANTHER" id="PTHR34308:SF1">
    <property type="entry name" value="COBALAMIN BIOSYNTHESIS PROTEIN CBIB"/>
    <property type="match status" value="1"/>
</dbReference>
<dbReference type="Proteomes" id="UP000261080">
    <property type="component" value="Unassembled WGS sequence"/>
</dbReference>
<proteinExistence type="inferred from homology"/>
<dbReference type="GO" id="GO:0015420">
    <property type="term" value="F:ABC-type vitamin B12 transporter activity"/>
    <property type="evidence" value="ECO:0007669"/>
    <property type="project" value="UniProtKB-UniRule"/>
</dbReference>
<comment type="caution">
    <text evidence="9">Lacks conserved residue(s) required for the propagation of feature annotation.</text>
</comment>
<dbReference type="InterPro" id="IPR004485">
    <property type="entry name" value="Cobalamin_biosynth_CobD/CbiB"/>
</dbReference>
<sequence length="324" mass="36243">MCILTACTAGFLLDQLLGDPAWIYHPIRMIGYLISWLEKKLYREGGSARTLRRRGTMLWVLTVGISTTVPCLLLFVASRIHPVCTWMLETFWCWQLLAARSLKAESLKVQEALTYGTLDDGRRAVSMIVGRDTGHLTEEGVVKAAVETVAENTSDGVIAPLFYLMIGGAGLGFFYKAVNTMDSMIGYRNDRYLDFGRTAARMDDLCNLIPARISAILMMGAAGILGMSDRAHYSLQNAWRIYRRDRHNHKSPNAAQTEAVCAGALMVRLAGNAWYFGKLYEKPSIGDAIRSVEREDIQRACHLLMGTSWLGLLFFGLARLLFLW</sequence>
<comment type="function">
    <text evidence="9">Converts cobyric acid to cobinamide by the addition of aminopropanol on the F carboxylic group.</text>
</comment>
<evidence type="ECO:0000256" key="5">
    <source>
        <dbReference type="ARBA" id="ARBA00022573"/>
    </source>
</evidence>
<dbReference type="GO" id="GO:0005886">
    <property type="term" value="C:plasma membrane"/>
    <property type="evidence" value="ECO:0007669"/>
    <property type="project" value="UniProtKB-SubCell"/>
</dbReference>
<reference evidence="10 11" key="1">
    <citation type="submission" date="2018-08" db="EMBL/GenBank/DDBJ databases">
        <title>A genome reference for cultivated species of the human gut microbiota.</title>
        <authorList>
            <person name="Zou Y."/>
            <person name="Xue W."/>
            <person name="Luo G."/>
        </authorList>
    </citation>
    <scope>NUCLEOTIDE SEQUENCE [LARGE SCALE GENOMIC DNA]</scope>
    <source>
        <strain evidence="10 11">AF37-2AT</strain>
    </source>
</reference>
<evidence type="ECO:0000313" key="10">
    <source>
        <dbReference type="EMBL" id="RGE88886.1"/>
    </source>
</evidence>
<keyword evidence="6 9" id="KW-0812">Transmembrane</keyword>
<evidence type="ECO:0000256" key="9">
    <source>
        <dbReference type="HAMAP-Rule" id="MF_00024"/>
    </source>
</evidence>
<keyword evidence="4 9" id="KW-1003">Cell membrane</keyword>
<dbReference type="AlphaFoldDB" id="A0A3E3K4L2"/>
<evidence type="ECO:0000256" key="3">
    <source>
        <dbReference type="ARBA" id="ARBA00006263"/>
    </source>
</evidence>
<dbReference type="UniPathway" id="UPA00148"/>
<feature type="transmembrane region" description="Helical" evidence="9">
    <location>
        <begin position="58"/>
        <end position="77"/>
    </location>
</feature>
<evidence type="ECO:0000256" key="8">
    <source>
        <dbReference type="ARBA" id="ARBA00023136"/>
    </source>
</evidence>
<keyword evidence="8 9" id="KW-0472">Membrane</keyword>
<comment type="subcellular location">
    <subcellularLocation>
        <location evidence="1 9">Cell membrane</location>
        <topology evidence="1 9">Multi-pass membrane protein</topology>
    </subcellularLocation>
</comment>
<comment type="pathway">
    <text evidence="2 9">Cofactor biosynthesis; adenosylcobalamin biosynthesis.</text>
</comment>
<dbReference type="NCBIfam" id="TIGR00380">
    <property type="entry name" value="cobal_cbiB"/>
    <property type="match status" value="1"/>
</dbReference>
<dbReference type="GO" id="GO:0009236">
    <property type="term" value="P:cobalamin biosynthetic process"/>
    <property type="evidence" value="ECO:0007669"/>
    <property type="project" value="UniProtKB-UniRule"/>
</dbReference>
<dbReference type="RefSeq" id="WP_053769483.1">
    <property type="nucleotide sequence ID" value="NZ_BAABYU010000002.1"/>
</dbReference>
<name>A0A3E3K4L2_9FIRM</name>
<keyword evidence="7 9" id="KW-1133">Transmembrane helix</keyword>
<evidence type="ECO:0000256" key="1">
    <source>
        <dbReference type="ARBA" id="ARBA00004651"/>
    </source>
</evidence>
<protein>
    <recommendedName>
        <fullName evidence="9">Cobalamin biosynthesis protein CobD</fullName>
    </recommendedName>
</protein>
<accession>A0A3E3K4L2</accession>
<dbReference type="EMBL" id="QVLX01000002">
    <property type="protein sequence ID" value="RGE88886.1"/>
    <property type="molecule type" value="Genomic_DNA"/>
</dbReference>
<evidence type="ECO:0000256" key="2">
    <source>
        <dbReference type="ARBA" id="ARBA00004953"/>
    </source>
</evidence>
<organism evidence="10 11">
    <name type="scientific">Sellimonas intestinalis</name>
    <dbReference type="NCBI Taxonomy" id="1653434"/>
    <lineage>
        <taxon>Bacteria</taxon>
        <taxon>Bacillati</taxon>
        <taxon>Bacillota</taxon>
        <taxon>Clostridia</taxon>
        <taxon>Lachnospirales</taxon>
        <taxon>Lachnospiraceae</taxon>
        <taxon>Sellimonas</taxon>
    </lineage>
</organism>
<feature type="transmembrane region" description="Helical" evidence="9">
    <location>
        <begin position="157"/>
        <end position="178"/>
    </location>
</feature>
<evidence type="ECO:0000256" key="6">
    <source>
        <dbReference type="ARBA" id="ARBA00022692"/>
    </source>
</evidence>
<comment type="similarity">
    <text evidence="3 9">Belongs to the CobD/CbiB family.</text>
</comment>